<accession>A0A8T2NW96</accession>
<dbReference type="InterPro" id="IPR016186">
    <property type="entry name" value="C-type_lectin-like/link_sf"/>
</dbReference>
<evidence type="ECO:0000313" key="2">
    <source>
        <dbReference type="EMBL" id="KAG9341758.1"/>
    </source>
</evidence>
<dbReference type="Proteomes" id="UP000824540">
    <property type="component" value="Unassembled WGS sequence"/>
</dbReference>
<gene>
    <name evidence="2" type="ORF">JZ751_018480</name>
</gene>
<dbReference type="Gene3D" id="3.10.100.10">
    <property type="entry name" value="Mannose-Binding Protein A, subunit A"/>
    <property type="match status" value="1"/>
</dbReference>
<reference evidence="2" key="1">
    <citation type="thesis" date="2021" institute="BYU ScholarsArchive" country="Provo, UT, USA">
        <title>Applications of and Algorithms for Genome Assembly and Genomic Analyses with an Emphasis on Marine Teleosts.</title>
        <authorList>
            <person name="Pickett B.D."/>
        </authorList>
    </citation>
    <scope>NUCLEOTIDE SEQUENCE</scope>
    <source>
        <strain evidence="2">HI-2016</strain>
    </source>
</reference>
<evidence type="ECO:0000313" key="3">
    <source>
        <dbReference type="Proteomes" id="UP000824540"/>
    </source>
</evidence>
<protein>
    <submittedName>
        <fullName evidence="2">Uncharacterized protein</fullName>
    </submittedName>
</protein>
<name>A0A8T2NW96_9TELE</name>
<organism evidence="2 3">
    <name type="scientific">Albula glossodonta</name>
    <name type="common">roundjaw bonefish</name>
    <dbReference type="NCBI Taxonomy" id="121402"/>
    <lineage>
        <taxon>Eukaryota</taxon>
        <taxon>Metazoa</taxon>
        <taxon>Chordata</taxon>
        <taxon>Craniata</taxon>
        <taxon>Vertebrata</taxon>
        <taxon>Euteleostomi</taxon>
        <taxon>Actinopterygii</taxon>
        <taxon>Neopterygii</taxon>
        <taxon>Teleostei</taxon>
        <taxon>Albuliformes</taxon>
        <taxon>Albulidae</taxon>
        <taxon>Albula</taxon>
    </lineage>
</organism>
<keyword evidence="3" id="KW-1185">Reference proteome</keyword>
<dbReference type="SUPFAM" id="SSF56436">
    <property type="entry name" value="C-type lectin-like"/>
    <property type="match status" value="1"/>
</dbReference>
<dbReference type="OrthoDB" id="441660at2759"/>
<evidence type="ECO:0000256" key="1">
    <source>
        <dbReference type="SAM" id="MobiDB-lite"/>
    </source>
</evidence>
<proteinExistence type="predicted"/>
<dbReference type="InterPro" id="IPR016187">
    <property type="entry name" value="CTDL_fold"/>
</dbReference>
<dbReference type="AlphaFoldDB" id="A0A8T2NW96"/>
<comment type="caution">
    <text evidence="2">The sequence shown here is derived from an EMBL/GenBank/DDBJ whole genome shotgun (WGS) entry which is preliminary data.</text>
</comment>
<dbReference type="EMBL" id="JAFBMS010000032">
    <property type="protein sequence ID" value="KAG9341758.1"/>
    <property type="molecule type" value="Genomic_DNA"/>
</dbReference>
<feature type="region of interest" description="Disordered" evidence="1">
    <location>
        <begin position="35"/>
        <end position="57"/>
    </location>
</feature>
<sequence length="73" mass="8146">MQLDWKANGSEWIWSTEGSVSVPNANTGEGVCYQNWGPNQEGKHGHTGAVESHENHSWVSLPETEKLNFICFT</sequence>